<dbReference type="Gramene" id="PRQ57827">
    <property type="protein sequence ID" value="PRQ57827"/>
    <property type="gene ID" value="RchiOBHm_Chr1g0352591"/>
</dbReference>
<name>A0A2P6SGL8_ROSCH</name>
<comment type="caution">
    <text evidence="2">The sequence shown here is derived from an EMBL/GenBank/DDBJ whole genome shotgun (WGS) entry which is preliminary data.</text>
</comment>
<evidence type="ECO:0000256" key="1">
    <source>
        <dbReference type="SAM" id="Phobius"/>
    </source>
</evidence>
<organism evidence="2 3">
    <name type="scientific">Rosa chinensis</name>
    <name type="common">China rose</name>
    <dbReference type="NCBI Taxonomy" id="74649"/>
    <lineage>
        <taxon>Eukaryota</taxon>
        <taxon>Viridiplantae</taxon>
        <taxon>Streptophyta</taxon>
        <taxon>Embryophyta</taxon>
        <taxon>Tracheophyta</taxon>
        <taxon>Spermatophyta</taxon>
        <taxon>Magnoliopsida</taxon>
        <taxon>eudicotyledons</taxon>
        <taxon>Gunneridae</taxon>
        <taxon>Pentapetalae</taxon>
        <taxon>rosids</taxon>
        <taxon>fabids</taxon>
        <taxon>Rosales</taxon>
        <taxon>Rosaceae</taxon>
        <taxon>Rosoideae</taxon>
        <taxon>Rosoideae incertae sedis</taxon>
        <taxon>Rosa</taxon>
    </lineage>
</organism>
<keyword evidence="1" id="KW-0472">Membrane</keyword>
<dbReference type="Proteomes" id="UP000238479">
    <property type="component" value="Chromosome 1"/>
</dbReference>
<feature type="transmembrane region" description="Helical" evidence="1">
    <location>
        <begin position="36"/>
        <end position="52"/>
    </location>
</feature>
<evidence type="ECO:0000313" key="3">
    <source>
        <dbReference type="Proteomes" id="UP000238479"/>
    </source>
</evidence>
<accession>A0A2P6SGL8</accession>
<dbReference type="EMBL" id="PDCK01000039">
    <property type="protein sequence ID" value="PRQ57827.1"/>
    <property type="molecule type" value="Genomic_DNA"/>
</dbReference>
<dbReference type="AlphaFoldDB" id="A0A2P6SGL8"/>
<evidence type="ECO:0000313" key="2">
    <source>
        <dbReference type="EMBL" id="PRQ57827.1"/>
    </source>
</evidence>
<keyword evidence="1" id="KW-0812">Transmembrane</keyword>
<reference evidence="2 3" key="1">
    <citation type="journal article" date="2018" name="Nat. Genet.">
        <title>The Rosa genome provides new insights in the design of modern roses.</title>
        <authorList>
            <person name="Bendahmane M."/>
        </authorList>
    </citation>
    <scope>NUCLEOTIDE SEQUENCE [LARGE SCALE GENOMIC DNA]</scope>
    <source>
        <strain evidence="3">cv. Old Blush</strain>
    </source>
</reference>
<proteinExistence type="predicted"/>
<gene>
    <name evidence="2" type="ORF">RchiOBHm_Chr1g0352591</name>
</gene>
<keyword evidence="1" id="KW-1133">Transmembrane helix</keyword>
<protein>
    <submittedName>
        <fullName evidence="2">Uncharacterized protein</fullName>
    </submittedName>
</protein>
<sequence>MRVAVKAIGTLKLDLGLGKFLILDSVYYILYMKRNLLYVSLLVKVSGFRLFIDYDGIKIYQGY</sequence>
<keyword evidence="3" id="KW-1185">Reference proteome</keyword>